<name>A0A1H1G956_NATTX</name>
<dbReference type="PANTHER" id="PTHR40137:SF2">
    <property type="entry name" value="PROTEIN GVPK 1"/>
    <property type="match status" value="1"/>
</dbReference>
<keyword evidence="5" id="KW-1185">Reference proteome</keyword>
<organism evidence="4 5">
    <name type="scientific">Natronobacterium texcoconense</name>
    <dbReference type="NCBI Taxonomy" id="1095778"/>
    <lineage>
        <taxon>Archaea</taxon>
        <taxon>Methanobacteriati</taxon>
        <taxon>Methanobacteriota</taxon>
        <taxon>Stenosarchaea group</taxon>
        <taxon>Halobacteria</taxon>
        <taxon>Halobacteriales</taxon>
        <taxon>Natrialbaceae</taxon>
        <taxon>Natronobacterium</taxon>
    </lineage>
</organism>
<dbReference type="Proteomes" id="UP000198848">
    <property type="component" value="Unassembled WGS sequence"/>
</dbReference>
<dbReference type="EMBL" id="FNLC01000002">
    <property type="protein sequence ID" value="SDR09448.1"/>
    <property type="molecule type" value="Genomic_DNA"/>
</dbReference>
<dbReference type="STRING" id="1095778.SAMN04489842_2311"/>
<protein>
    <submittedName>
        <fullName evidence="4">Gas vesicle protein K</fullName>
    </submittedName>
</protein>
<dbReference type="OrthoDB" id="306492at2157"/>
<dbReference type="AlphaFoldDB" id="A0A1H1G956"/>
<dbReference type="Pfam" id="PF05121">
    <property type="entry name" value="GvpK"/>
    <property type="match status" value="1"/>
</dbReference>
<dbReference type="PANTHER" id="PTHR40137">
    <property type="entry name" value="PROTEIN GVPK 1"/>
    <property type="match status" value="1"/>
</dbReference>
<dbReference type="GO" id="GO:0031412">
    <property type="term" value="P:gas vesicle organization"/>
    <property type="evidence" value="ECO:0007669"/>
    <property type="project" value="InterPro"/>
</dbReference>
<comment type="subcellular location">
    <subcellularLocation>
        <location evidence="2">Gas vesicle</location>
    </subcellularLocation>
</comment>
<accession>A0A1H1G956</accession>
<evidence type="ECO:0000313" key="4">
    <source>
        <dbReference type="EMBL" id="SDR09448.1"/>
    </source>
</evidence>
<sequence length="116" mass="12904">MTKIDVGDGEDARQGLMTLVITVVEILIDALEREAVRRMESGNLEDEEIERLGSQLATIEAEIERLKQDEGIEDGVEDLRGDLDGLVNDAIQQLHDEPRTVQTHEPGYSVFGGEEE</sequence>
<evidence type="ECO:0000256" key="3">
    <source>
        <dbReference type="ARBA" id="ARBA00035659"/>
    </source>
</evidence>
<dbReference type="GO" id="GO:0031411">
    <property type="term" value="C:gas vesicle"/>
    <property type="evidence" value="ECO:0007669"/>
    <property type="project" value="UniProtKB-SubCell"/>
</dbReference>
<evidence type="ECO:0000256" key="2">
    <source>
        <dbReference type="ARBA" id="ARBA00035108"/>
    </source>
</evidence>
<comment type="similarity">
    <text evidence="3">Belongs to the gas vesicle GvpK family.</text>
</comment>
<reference evidence="5" key="1">
    <citation type="submission" date="2016-10" db="EMBL/GenBank/DDBJ databases">
        <authorList>
            <person name="Varghese N."/>
            <person name="Submissions S."/>
        </authorList>
    </citation>
    <scope>NUCLEOTIDE SEQUENCE [LARGE SCALE GENOMIC DNA]</scope>
    <source>
        <strain evidence="5">DSM 24767</strain>
    </source>
</reference>
<evidence type="ECO:0000313" key="5">
    <source>
        <dbReference type="Proteomes" id="UP000198848"/>
    </source>
</evidence>
<dbReference type="InterPro" id="IPR007805">
    <property type="entry name" value="GvpK"/>
</dbReference>
<keyword evidence="1" id="KW-0304">Gas vesicle</keyword>
<dbReference type="RefSeq" id="WP_090381751.1">
    <property type="nucleotide sequence ID" value="NZ_FNLC01000002.1"/>
</dbReference>
<evidence type="ECO:0000256" key="1">
    <source>
        <dbReference type="ARBA" id="ARBA00022987"/>
    </source>
</evidence>
<proteinExistence type="inferred from homology"/>
<gene>
    <name evidence="4" type="ORF">SAMN04489842_2311</name>
</gene>